<evidence type="ECO:0000256" key="1">
    <source>
        <dbReference type="ARBA" id="ARBA00022490"/>
    </source>
</evidence>
<evidence type="ECO:0000256" key="6">
    <source>
        <dbReference type="ARBA" id="ARBA00022884"/>
    </source>
</evidence>
<comment type="catalytic activity">
    <reaction evidence="7">
        <text>adenosine(1518)/adenosine(1519) in 16S rRNA + 4 S-adenosyl-L-methionine = N(6)-dimethyladenosine(1518)/N(6)-dimethyladenosine(1519) in 16S rRNA + 4 S-adenosyl-L-homocysteine + 4 H(+)</text>
        <dbReference type="Rhea" id="RHEA:19609"/>
        <dbReference type="Rhea" id="RHEA-COMP:10232"/>
        <dbReference type="Rhea" id="RHEA-COMP:10233"/>
        <dbReference type="ChEBI" id="CHEBI:15378"/>
        <dbReference type="ChEBI" id="CHEBI:57856"/>
        <dbReference type="ChEBI" id="CHEBI:59789"/>
        <dbReference type="ChEBI" id="CHEBI:74411"/>
        <dbReference type="ChEBI" id="CHEBI:74493"/>
        <dbReference type="EC" id="2.1.1.182"/>
    </reaction>
</comment>
<dbReference type="GO" id="GO:0003723">
    <property type="term" value="F:RNA binding"/>
    <property type="evidence" value="ECO:0007669"/>
    <property type="project" value="UniProtKB-UniRule"/>
</dbReference>
<dbReference type="PATRIC" id="fig|1410950.3.peg.642"/>
<keyword evidence="3 7" id="KW-0489">Methyltransferase</keyword>
<evidence type="ECO:0000313" key="11">
    <source>
        <dbReference type="Proteomes" id="UP000018872"/>
    </source>
</evidence>
<dbReference type="SUPFAM" id="SSF53335">
    <property type="entry name" value="S-adenosyl-L-methionine-dependent methyltransferases"/>
    <property type="match status" value="1"/>
</dbReference>
<dbReference type="InterPro" id="IPR023165">
    <property type="entry name" value="rRNA_Ade_diMease-like_C"/>
</dbReference>
<comment type="subcellular location">
    <subcellularLocation>
        <location evidence="7">Cytoplasm</location>
    </subcellularLocation>
</comment>
<dbReference type="Gene3D" id="3.40.50.150">
    <property type="entry name" value="Vaccinia Virus protein VP39"/>
    <property type="match status" value="1"/>
</dbReference>
<evidence type="ECO:0000259" key="9">
    <source>
        <dbReference type="SMART" id="SM00650"/>
    </source>
</evidence>
<evidence type="ECO:0000256" key="4">
    <source>
        <dbReference type="ARBA" id="ARBA00022679"/>
    </source>
</evidence>
<keyword evidence="5 7" id="KW-0949">S-adenosyl-L-methionine</keyword>
<keyword evidence="1 7" id="KW-0963">Cytoplasm</keyword>
<dbReference type="GO" id="GO:0052908">
    <property type="term" value="F:16S rRNA (adenine(1518)-N(6)/adenine(1519)-N(6))-dimethyltransferase activity"/>
    <property type="evidence" value="ECO:0007669"/>
    <property type="project" value="UniProtKB-EC"/>
</dbReference>
<reference evidence="10 11" key="1">
    <citation type="submission" date="2013-11" db="EMBL/GenBank/DDBJ databases">
        <title>Single cell genomics of uncultured Tannerella BU063 (oral taxon 286).</title>
        <authorList>
            <person name="Beall C.J."/>
            <person name="Campbell A.G."/>
            <person name="Griffen A.L."/>
            <person name="Podar M."/>
            <person name="Leys E.J."/>
        </authorList>
    </citation>
    <scope>NUCLEOTIDE SEQUENCE [LARGE SCALE GENOMIC DNA]</scope>
    <source>
        <strain evidence="10">Cell 5</strain>
    </source>
</reference>
<feature type="binding site" evidence="7 8">
    <location>
        <position position="40"/>
    </location>
    <ligand>
        <name>S-adenosyl-L-methionine</name>
        <dbReference type="ChEBI" id="CHEBI:59789"/>
    </ligand>
</feature>
<dbReference type="SMART" id="SM00650">
    <property type="entry name" value="rADc"/>
    <property type="match status" value="1"/>
</dbReference>
<dbReference type="NCBIfam" id="TIGR00755">
    <property type="entry name" value="ksgA"/>
    <property type="match status" value="1"/>
</dbReference>
<evidence type="ECO:0000256" key="5">
    <source>
        <dbReference type="ARBA" id="ARBA00022691"/>
    </source>
</evidence>
<dbReference type="InterPro" id="IPR001737">
    <property type="entry name" value="KsgA/Erm"/>
</dbReference>
<keyword evidence="4 7" id="KW-0808">Transferase</keyword>
<dbReference type="Gene3D" id="1.10.8.100">
    <property type="entry name" value="Ribosomal RNA adenine dimethylase-like, domain 2"/>
    <property type="match status" value="1"/>
</dbReference>
<dbReference type="GO" id="GO:0005829">
    <property type="term" value="C:cytosol"/>
    <property type="evidence" value="ECO:0007669"/>
    <property type="project" value="TreeGrafter"/>
</dbReference>
<evidence type="ECO:0000256" key="7">
    <source>
        <dbReference type="HAMAP-Rule" id="MF_00607"/>
    </source>
</evidence>
<comment type="function">
    <text evidence="7">Specifically dimethylates two adjacent adenosines (A1518 and A1519) in the loop of a conserved hairpin near the 3'-end of 16S rRNA in the 30S particle. May play a critical role in biogenesis of 30S subunits.</text>
</comment>
<dbReference type="InterPro" id="IPR020596">
    <property type="entry name" value="rRNA_Ade_Mease_Trfase_CS"/>
</dbReference>
<evidence type="ECO:0000256" key="8">
    <source>
        <dbReference type="PROSITE-ProRule" id="PRU01026"/>
    </source>
</evidence>
<comment type="caution">
    <text evidence="10">The sequence shown here is derived from an EMBL/GenBank/DDBJ whole genome shotgun (WGS) entry which is preliminary data.</text>
</comment>
<keyword evidence="6 7" id="KW-0694">RNA-binding</keyword>
<dbReference type="PROSITE" id="PS51689">
    <property type="entry name" value="SAM_RNA_A_N6_MT"/>
    <property type="match status" value="1"/>
</dbReference>
<feature type="domain" description="Ribosomal RNA adenine methylase transferase N-terminal" evidence="9">
    <location>
        <begin position="20"/>
        <end position="189"/>
    </location>
</feature>
<dbReference type="Pfam" id="PF00398">
    <property type="entry name" value="RrnaAD"/>
    <property type="match status" value="1"/>
</dbReference>
<dbReference type="InterPro" id="IPR011530">
    <property type="entry name" value="rRNA_adenine_dimethylase"/>
</dbReference>
<keyword evidence="2 7" id="KW-0698">rRNA processing</keyword>
<feature type="binding site" evidence="7 8">
    <location>
        <position position="104"/>
    </location>
    <ligand>
        <name>S-adenosyl-L-methionine</name>
        <dbReference type="ChEBI" id="CHEBI:59789"/>
    </ligand>
</feature>
<evidence type="ECO:0000313" key="10">
    <source>
        <dbReference type="EMBL" id="ETK05068.1"/>
    </source>
</evidence>
<dbReference type="Proteomes" id="UP000018872">
    <property type="component" value="Unassembled WGS sequence"/>
</dbReference>
<evidence type="ECO:0000256" key="3">
    <source>
        <dbReference type="ARBA" id="ARBA00022603"/>
    </source>
</evidence>
<proteinExistence type="inferred from homology"/>
<evidence type="ECO:0000256" key="2">
    <source>
        <dbReference type="ARBA" id="ARBA00022552"/>
    </source>
</evidence>
<organism evidence="10 11">
    <name type="scientific">Tannerella sp. oral taxon BU063 isolate Cell 5</name>
    <dbReference type="NCBI Taxonomy" id="1410950"/>
    <lineage>
        <taxon>Bacteria</taxon>
        <taxon>Pseudomonadati</taxon>
        <taxon>Bacteroidota</taxon>
        <taxon>Bacteroidia</taxon>
        <taxon>Bacteroidales</taxon>
        <taxon>Tannerellaceae</taxon>
        <taxon>Tannerella</taxon>
    </lineage>
</organism>
<feature type="binding site" evidence="7 8">
    <location>
        <position position="85"/>
    </location>
    <ligand>
        <name>S-adenosyl-L-methionine</name>
        <dbReference type="ChEBI" id="CHEBI:59789"/>
    </ligand>
</feature>
<dbReference type="PANTHER" id="PTHR11727">
    <property type="entry name" value="DIMETHYLADENOSINE TRANSFERASE"/>
    <property type="match status" value="1"/>
</dbReference>
<feature type="binding site" evidence="7 8">
    <location>
        <position position="61"/>
    </location>
    <ligand>
        <name>S-adenosyl-L-methionine</name>
        <dbReference type="ChEBI" id="CHEBI:59789"/>
    </ligand>
</feature>
<dbReference type="PROSITE" id="PS01131">
    <property type="entry name" value="RRNA_A_DIMETH"/>
    <property type="match status" value="1"/>
</dbReference>
<dbReference type="EC" id="2.1.1.182" evidence="7"/>
<sequence length="271" mass="30721">MTTIRPKKALGQHFLIDDSIAARIADTLADYRGRPVLEVGPGTGVLTRHLLAAGHDLSVVEIDPASISFLRTHYPALEGRILDEDFLQMDLRTRYPSDFMVIGNYPYYISSQIFFKVLEERDRVVCCSGMIQKEVAERLAARPATRTAGILSALIQPWYDVEYLFTVPPSAFNPPPKVQSAVVRLTRNDRQELGCDERLYKTVVKTAFNRRRKTLRNALEPLLGRTFEGRDDRLFSLRAEQLTLDDFIHLTHLTEAHLQRTHAAAEADAND</sequence>
<dbReference type="HAMAP" id="MF_00607">
    <property type="entry name" value="16SrRNA_methyltr_A"/>
    <property type="match status" value="1"/>
</dbReference>
<feature type="binding site" evidence="7 8">
    <location>
        <position position="15"/>
    </location>
    <ligand>
        <name>S-adenosyl-L-methionine</name>
        <dbReference type="ChEBI" id="CHEBI:59789"/>
    </ligand>
</feature>
<dbReference type="EMBL" id="AYYC01000578">
    <property type="protein sequence ID" value="ETK05068.1"/>
    <property type="molecule type" value="Genomic_DNA"/>
</dbReference>
<gene>
    <name evidence="7" type="primary">rsmA</name>
    <name evidence="7" type="synonym">ksgA</name>
    <name evidence="10" type="ORF">T229_05435</name>
</gene>
<dbReference type="InterPro" id="IPR029063">
    <property type="entry name" value="SAM-dependent_MTases_sf"/>
</dbReference>
<dbReference type="CDD" id="cd02440">
    <property type="entry name" value="AdoMet_MTases"/>
    <property type="match status" value="1"/>
</dbReference>
<dbReference type="InterPro" id="IPR020598">
    <property type="entry name" value="rRNA_Ade_methylase_Trfase_N"/>
</dbReference>
<dbReference type="PANTHER" id="PTHR11727:SF7">
    <property type="entry name" value="DIMETHYLADENOSINE TRANSFERASE-RELATED"/>
    <property type="match status" value="1"/>
</dbReference>
<name>W2CDE4_9BACT</name>
<dbReference type="AlphaFoldDB" id="W2CDE4"/>
<protein>
    <recommendedName>
        <fullName evidence="7">Ribosomal RNA small subunit methyltransferase A</fullName>
        <ecNumber evidence="7">2.1.1.182</ecNumber>
    </recommendedName>
    <alternativeName>
        <fullName evidence="7">16S rRNA (adenine(1518)-N(6)/adenine(1519)-N(6))-dimethyltransferase</fullName>
    </alternativeName>
    <alternativeName>
        <fullName evidence="7">16S rRNA dimethyladenosine transferase</fullName>
    </alternativeName>
    <alternativeName>
        <fullName evidence="7">16S rRNA dimethylase</fullName>
    </alternativeName>
    <alternativeName>
        <fullName evidence="7">S-adenosylmethionine-6-N', N'-adenosyl(rRNA) dimethyltransferase</fullName>
    </alternativeName>
</protein>
<accession>W2CDE4</accession>
<feature type="binding site" evidence="7 8">
    <location>
        <position position="13"/>
    </location>
    <ligand>
        <name>S-adenosyl-L-methionine</name>
        <dbReference type="ChEBI" id="CHEBI:59789"/>
    </ligand>
</feature>
<comment type="similarity">
    <text evidence="7">Belongs to the class I-like SAM-binding methyltransferase superfamily. rRNA adenine N(6)-methyltransferase family. RsmA subfamily.</text>
</comment>